<dbReference type="EMBL" id="LWDP01000074">
    <property type="protein sequence ID" value="ORD93499.1"/>
    <property type="molecule type" value="Genomic_DNA"/>
</dbReference>
<comment type="caution">
    <text evidence="3">The sequence shown here is derived from an EMBL/GenBank/DDBJ whole genome shotgun (WGS) entry which is preliminary data.</text>
</comment>
<protein>
    <submittedName>
        <fullName evidence="3">Uncharacterized protein</fullName>
    </submittedName>
</protein>
<gene>
    <name evidence="3" type="ORF">ECANGB1_2135</name>
</gene>
<keyword evidence="2" id="KW-0732">Signal</keyword>
<evidence type="ECO:0000313" key="4">
    <source>
        <dbReference type="Proteomes" id="UP000192639"/>
    </source>
</evidence>
<evidence type="ECO:0000256" key="2">
    <source>
        <dbReference type="SAM" id="SignalP"/>
    </source>
</evidence>
<reference evidence="3 4" key="1">
    <citation type="journal article" date="2017" name="Environ. Microbiol.">
        <title>Decay of the glycolytic pathway and adaptation to intranuclear parasitism within Enterocytozoonidae microsporidia.</title>
        <authorList>
            <person name="Wiredu Boakye D."/>
            <person name="Jaroenlak P."/>
            <person name="Prachumwat A."/>
            <person name="Williams T.A."/>
            <person name="Bateman K.S."/>
            <person name="Itsathitphaisarn O."/>
            <person name="Sritunyalucksana K."/>
            <person name="Paszkiewicz K.H."/>
            <person name="Moore K.A."/>
            <person name="Stentiford G.D."/>
            <person name="Williams B.A."/>
        </authorList>
    </citation>
    <scope>NUCLEOTIDE SEQUENCE [LARGE SCALE GENOMIC DNA]</scope>
    <source>
        <strain evidence="3 4">GB1</strain>
    </source>
</reference>
<name>A0A1Y1S500_9MICR</name>
<feature type="signal peptide" evidence="2">
    <location>
        <begin position="1"/>
        <end position="15"/>
    </location>
</feature>
<feature type="region of interest" description="Disordered" evidence="1">
    <location>
        <begin position="382"/>
        <end position="407"/>
    </location>
</feature>
<evidence type="ECO:0000313" key="3">
    <source>
        <dbReference type="EMBL" id="ORD93499.1"/>
    </source>
</evidence>
<accession>A0A1Y1S500</accession>
<dbReference type="VEuPathDB" id="MicrosporidiaDB:ECANGB1_2135"/>
<sequence length="407" mass="46510">MKFVLILFILTSVQLQITYYLSSHYKHVLEQNILKHLTEAEHLNGYEFMTTKIQYILKIGKELFVVRTKLQCRVETSGTTLPYSDEQAGETIGRRKVSNEIIEVTNRLIGFRFALDRTFRVFCVEFTAEDTVNGHQLKTSFTYNIEMAKLMLCDVDRNKGWYEKMTRIDDSDIGICKREGMPQTSCLFKSVANVIYSMIRLLYEDDQKESTSRVRRCRSDDESGSEVKVPKSVMKPGLFTGKKCIKEKSAKKTSGEKQSVQFKEETNIRLYASTRIRRSDSSEPTRRHVRKFGEEGAKRYKKLVTEVTTLVLQYEGDEEFPKFEKTEPTKAGSDVDLGSKAVAIFPRCILDKNEVFHESDNDGDDLSDIKPPKFIVEKCVEAEENGSSDTDTVILDPSDEASGSSNN</sequence>
<dbReference type="AlphaFoldDB" id="A0A1Y1S500"/>
<dbReference type="Proteomes" id="UP000192639">
    <property type="component" value="Unassembled WGS sequence"/>
</dbReference>
<organism evidence="3 4">
    <name type="scientific">Enterospora canceri</name>
    <dbReference type="NCBI Taxonomy" id="1081671"/>
    <lineage>
        <taxon>Eukaryota</taxon>
        <taxon>Fungi</taxon>
        <taxon>Fungi incertae sedis</taxon>
        <taxon>Microsporidia</taxon>
        <taxon>Enterocytozoonidae</taxon>
        <taxon>Enterospora</taxon>
    </lineage>
</organism>
<proteinExistence type="predicted"/>
<keyword evidence="4" id="KW-1185">Reference proteome</keyword>
<feature type="chain" id="PRO_5013028047" evidence="2">
    <location>
        <begin position="16"/>
        <end position="407"/>
    </location>
</feature>
<evidence type="ECO:0000256" key="1">
    <source>
        <dbReference type="SAM" id="MobiDB-lite"/>
    </source>
</evidence>